<evidence type="ECO:0000256" key="5">
    <source>
        <dbReference type="ARBA" id="ARBA00022485"/>
    </source>
</evidence>
<feature type="non-terminal residue" evidence="13">
    <location>
        <position position="1"/>
    </location>
</feature>
<dbReference type="SMART" id="SM00986">
    <property type="entry name" value="UDG"/>
    <property type="match status" value="1"/>
</dbReference>
<keyword evidence="5" id="KW-0004">4Fe-4S</keyword>
<dbReference type="PANTHER" id="PTHR33693">
    <property type="entry name" value="TYPE-5 URACIL-DNA GLYCOSYLASE"/>
    <property type="match status" value="1"/>
</dbReference>
<evidence type="ECO:0000256" key="2">
    <source>
        <dbReference type="ARBA" id="ARBA00006521"/>
    </source>
</evidence>
<evidence type="ECO:0000256" key="1">
    <source>
        <dbReference type="ARBA" id="ARBA00001400"/>
    </source>
</evidence>
<evidence type="ECO:0000256" key="11">
    <source>
        <dbReference type="ARBA" id="ARBA00023204"/>
    </source>
</evidence>
<dbReference type="SMART" id="SM00987">
    <property type="entry name" value="UreE_C"/>
    <property type="match status" value="1"/>
</dbReference>
<evidence type="ECO:0000313" key="13">
    <source>
        <dbReference type="EMBL" id="GAG32827.1"/>
    </source>
</evidence>
<dbReference type="GO" id="GO:0006281">
    <property type="term" value="P:DNA repair"/>
    <property type="evidence" value="ECO:0007669"/>
    <property type="project" value="UniProtKB-KW"/>
</dbReference>
<dbReference type="InterPro" id="IPR051536">
    <property type="entry name" value="UDG_Type-4/5"/>
</dbReference>
<dbReference type="GO" id="GO:0004844">
    <property type="term" value="F:uracil DNA N-glycosylase activity"/>
    <property type="evidence" value="ECO:0007669"/>
    <property type="project" value="UniProtKB-EC"/>
</dbReference>
<dbReference type="NCBIfam" id="TIGR00758">
    <property type="entry name" value="UDG_fam4"/>
    <property type="match status" value="1"/>
</dbReference>
<dbReference type="AlphaFoldDB" id="X0XBL4"/>
<dbReference type="PANTHER" id="PTHR33693:SF1">
    <property type="entry name" value="TYPE-4 URACIL-DNA GLYCOSYLASE"/>
    <property type="match status" value="1"/>
</dbReference>
<reference evidence="13" key="1">
    <citation type="journal article" date="2014" name="Front. Microbiol.">
        <title>High frequency of phylogenetically diverse reductive dehalogenase-homologous genes in deep subseafloor sedimentary metagenomes.</title>
        <authorList>
            <person name="Kawai M."/>
            <person name="Futagami T."/>
            <person name="Toyoda A."/>
            <person name="Takaki Y."/>
            <person name="Nishi S."/>
            <person name="Hori S."/>
            <person name="Arai W."/>
            <person name="Tsubouchi T."/>
            <person name="Morono Y."/>
            <person name="Uchiyama I."/>
            <person name="Ito T."/>
            <person name="Fujiyama A."/>
            <person name="Inagaki F."/>
            <person name="Takami H."/>
        </authorList>
    </citation>
    <scope>NUCLEOTIDE SEQUENCE</scope>
    <source>
        <strain evidence="13">Expedition CK06-06</strain>
    </source>
</reference>
<sequence length="153" mass="17187">SEAGIIFIGEAPGRDEDLQGRPFVGRSGKLLTKMLEAINLRREDVFIGNVLKCRPPQNRDPRPEEISLCKPHLHAQLAIIQPRLICTLGRIAVQALLQTTAPLGRIRGQLHDYQGIKLIATYHPAALLRNPSLKRGAWEDLLLLRQEHDRLAE</sequence>
<keyword evidence="10" id="KW-0411">Iron-sulfur</keyword>
<dbReference type="Gene3D" id="3.40.470.10">
    <property type="entry name" value="Uracil-DNA glycosylase-like domain"/>
    <property type="match status" value="1"/>
</dbReference>
<dbReference type="Pfam" id="PF03167">
    <property type="entry name" value="UDG"/>
    <property type="match status" value="1"/>
</dbReference>
<evidence type="ECO:0000256" key="4">
    <source>
        <dbReference type="ARBA" id="ARBA00019403"/>
    </source>
</evidence>
<evidence type="ECO:0000256" key="6">
    <source>
        <dbReference type="ARBA" id="ARBA00022723"/>
    </source>
</evidence>
<feature type="domain" description="Uracil-DNA glycosylase-like" evidence="12">
    <location>
        <begin position="1"/>
        <end position="142"/>
    </location>
</feature>
<evidence type="ECO:0000256" key="9">
    <source>
        <dbReference type="ARBA" id="ARBA00023004"/>
    </source>
</evidence>
<evidence type="ECO:0000259" key="12">
    <source>
        <dbReference type="SMART" id="SM00986"/>
    </source>
</evidence>
<evidence type="ECO:0000256" key="10">
    <source>
        <dbReference type="ARBA" id="ARBA00023014"/>
    </source>
</evidence>
<keyword evidence="9" id="KW-0408">Iron</keyword>
<evidence type="ECO:0000256" key="7">
    <source>
        <dbReference type="ARBA" id="ARBA00022763"/>
    </source>
</evidence>
<dbReference type="SUPFAM" id="SSF52141">
    <property type="entry name" value="Uracil-DNA glycosylase-like"/>
    <property type="match status" value="1"/>
</dbReference>
<dbReference type="GO" id="GO:0051539">
    <property type="term" value="F:4 iron, 4 sulfur cluster binding"/>
    <property type="evidence" value="ECO:0007669"/>
    <property type="project" value="UniProtKB-KW"/>
</dbReference>
<accession>X0XBL4</accession>
<keyword evidence="8" id="KW-0378">Hydrolase</keyword>
<dbReference type="EMBL" id="BARS01048095">
    <property type="protein sequence ID" value="GAG32827.1"/>
    <property type="molecule type" value="Genomic_DNA"/>
</dbReference>
<dbReference type="CDD" id="cd10030">
    <property type="entry name" value="UDG-F4_TTUDGA_SPO1dp_like"/>
    <property type="match status" value="1"/>
</dbReference>
<dbReference type="InterPro" id="IPR005273">
    <property type="entry name" value="Ura-DNA_glyco_family4"/>
</dbReference>
<dbReference type="GO" id="GO:0046872">
    <property type="term" value="F:metal ion binding"/>
    <property type="evidence" value="ECO:0007669"/>
    <property type="project" value="UniProtKB-KW"/>
</dbReference>
<proteinExistence type="inferred from homology"/>
<name>X0XBL4_9ZZZZ</name>
<comment type="similarity">
    <text evidence="2">Belongs to the uracil-DNA glycosylase (UDG) superfamily. Type 4 (UDGa) family.</text>
</comment>
<keyword evidence="7" id="KW-0227">DNA damage</keyword>
<keyword evidence="6" id="KW-0479">Metal-binding</keyword>
<organism evidence="13">
    <name type="scientific">marine sediment metagenome</name>
    <dbReference type="NCBI Taxonomy" id="412755"/>
    <lineage>
        <taxon>unclassified sequences</taxon>
        <taxon>metagenomes</taxon>
        <taxon>ecological metagenomes</taxon>
    </lineage>
</organism>
<gene>
    <name evidence="13" type="ORF">S01H1_72150</name>
</gene>
<evidence type="ECO:0000256" key="3">
    <source>
        <dbReference type="ARBA" id="ARBA00012030"/>
    </source>
</evidence>
<dbReference type="EC" id="3.2.2.27" evidence="3"/>
<dbReference type="InterPro" id="IPR005122">
    <property type="entry name" value="Uracil-DNA_glycosylase-like"/>
</dbReference>
<dbReference type="InterPro" id="IPR036895">
    <property type="entry name" value="Uracil-DNA_glycosylase-like_sf"/>
</dbReference>
<evidence type="ECO:0000256" key="8">
    <source>
        <dbReference type="ARBA" id="ARBA00022801"/>
    </source>
</evidence>
<comment type="caution">
    <text evidence="13">The sequence shown here is derived from an EMBL/GenBank/DDBJ whole genome shotgun (WGS) entry which is preliminary data.</text>
</comment>
<comment type="catalytic activity">
    <reaction evidence="1">
        <text>Hydrolyzes single-stranded DNA or mismatched double-stranded DNA and polynucleotides, releasing free uracil.</text>
        <dbReference type="EC" id="3.2.2.27"/>
    </reaction>
</comment>
<keyword evidence="11" id="KW-0234">DNA repair</keyword>
<protein>
    <recommendedName>
        <fullName evidence="4">Type-4 uracil-DNA glycosylase</fullName>
        <ecNumber evidence="3">3.2.2.27</ecNumber>
    </recommendedName>
</protein>